<dbReference type="RefSeq" id="WP_090884008.1">
    <property type="nucleotide sequence ID" value="NZ_FOGG01000011.1"/>
</dbReference>
<dbReference type="EMBL" id="FOGG01000011">
    <property type="protein sequence ID" value="SER54803.1"/>
    <property type="molecule type" value="Genomic_DNA"/>
</dbReference>
<protein>
    <submittedName>
        <fullName evidence="2">Glycerophosphoryl diester phosphodiesterase</fullName>
    </submittedName>
</protein>
<dbReference type="PROSITE" id="PS51704">
    <property type="entry name" value="GP_PDE"/>
    <property type="match status" value="1"/>
</dbReference>
<evidence type="ECO:0000313" key="2">
    <source>
        <dbReference type="EMBL" id="SER54803.1"/>
    </source>
</evidence>
<dbReference type="CDD" id="cd08566">
    <property type="entry name" value="GDPD_AtGDE_like"/>
    <property type="match status" value="1"/>
</dbReference>
<gene>
    <name evidence="2" type="ORF">SAMN04488023_11113</name>
</gene>
<dbReference type="GO" id="GO:0005886">
    <property type="term" value="C:plasma membrane"/>
    <property type="evidence" value="ECO:0007669"/>
    <property type="project" value="TreeGrafter"/>
</dbReference>
<dbReference type="PANTHER" id="PTHR46320">
    <property type="entry name" value="GLYCEROPHOSPHODIESTER PHOSPHODIESTERASE 1"/>
    <property type="match status" value="1"/>
</dbReference>
<dbReference type="PANTHER" id="PTHR46320:SF1">
    <property type="entry name" value="GLYCEROPHOSPHODIESTER PHOSPHODIESTERASE 1"/>
    <property type="match status" value="1"/>
</dbReference>
<sequence length="311" mass="35251">MKFHQILFLSAIALFASCKQEEKTHHYIQFNDTKELYQFLKWTPEGRFPLISAHRGGPMPGYPENCIETFENATTYNPVVIEFDIAYSKDSVMVIMHDDKLDRTSTGKGAIGNYTYEELKAFNLKDNEGKETAFKIPTLDSVLSWSKGKVLLTIDLKKGVSYAKVIEKVRQYKVESNSIIITYNANQAQEVHRLAPDLMISASVQKKSELKRLNNLGIPDNRIVAFVGVSAPDKKWYQFLHERGITTILGTMGNLDRSAKTSPAKMVYYHLVNNGADMLSGDNLPQAAEELDKFRYNKKLSSTHVISRTIK</sequence>
<accession>A0A1H9Q4M4</accession>
<evidence type="ECO:0000313" key="3">
    <source>
        <dbReference type="Proteomes" id="UP000199572"/>
    </source>
</evidence>
<dbReference type="PROSITE" id="PS51257">
    <property type="entry name" value="PROKAR_LIPOPROTEIN"/>
    <property type="match status" value="1"/>
</dbReference>
<reference evidence="2 3" key="1">
    <citation type="submission" date="2016-10" db="EMBL/GenBank/DDBJ databases">
        <authorList>
            <person name="de Groot N.N."/>
        </authorList>
    </citation>
    <scope>NUCLEOTIDE SEQUENCE [LARGE SCALE GENOMIC DNA]</scope>
    <source>
        <strain evidence="2 3">DSM 18610</strain>
    </source>
</reference>
<dbReference type="Proteomes" id="UP000199572">
    <property type="component" value="Unassembled WGS sequence"/>
</dbReference>
<dbReference type="AlphaFoldDB" id="A0A1H9Q4M4"/>
<dbReference type="InterPro" id="IPR030395">
    <property type="entry name" value="GP_PDE_dom"/>
</dbReference>
<name>A0A1H9Q4M4_9SPHI</name>
<dbReference type="InterPro" id="IPR017946">
    <property type="entry name" value="PLC-like_Pdiesterase_TIM-brl"/>
</dbReference>
<evidence type="ECO:0000259" key="1">
    <source>
        <dbReference type="PROSITE" id="PS51704"/>
    </source>
</evidence>
<organism evidence="2 3">
    <name type="scientific">Pedobacter rhizosphaerae</name>
    <dbReference type="NCBI Taxonomy" id="390241"/>
    <lineage>
        <taxon>Bacteria</taxon>
        <taxon>Pseudomonadati</taxon>
        <taxon>Bacteroidota</taxon>
        <taxon>Sphingobacteriia</taxon>
        <taxon>Sphingobacteriales</taxon>
        <taxon>Sphingobacteriaceae</taxon>
        <taxon>Pedobacter</taxon>
    </lineage>
</organism>
<dbReference type="OrthoDB" id="384721at2"/>
<dbReference type="Gene3D" id="3.20.20.190">
    <property type="entry name" value="Phosphatidylinositol (PI) phosphodiesterase"/>
    <property type="match status" value="1"/>
</dbReference>
<dbReference type="GO" id="GO:0006644">
    <property type="term" value="P:phospholipid metabolic process"/>
    <property type="evidence" value="ECO:0007669"/>
    <property type="project" value="TreeGrafter"/>
</dbReference>
<dbReference type="GO" id="GO:0008889">
    <property type="term" value="F:glycerophosphodiester phosphodiesterase activity"/>
    <property type="evidence" value="ECO:0007669"/>
    <property type="project" value="TreeGrafter"/>
</dbReference>
<dbReference type="SUPFAM" id="SSF51695">
    <property type="entry name" value="PLC-like phosphodiesterases"/>
    <property type="match status" value="1"/>
</dbReference>
<dbReference type="GO" id="GO:0070291">
    <property type="term" value="P:N-acylethanolamine metabolic process"/>
    <property type="evidence" value="ECO:0007669"/>
    <property type="project" value="TreeGrafter"/>
</dbReference>
<dbReference type="GO" id="GO:0006580">
    <property type="term" value="P:ethanolamine metabolic process"/>
    <property type="evidence" value="ECO:0007669"/>
    <property type="project" value="TreeGrafter"/>
</dbReference>
<proteinExistence type="predicted"/>
<keyword evidence="3" id="KW-1185">Reference proteome</keyword>
<dbReference type="STRING" id="390241.SAMN04488023_11113"/>
<dbReference type="Pfam" id="PF03009">
    <property type="entry name" value="GDPD"/>
    <property type="match status" value="1"/>
</dbReference>
<feature type="domain" description="GP-PDE" evidence="1">
    <location>
        <begin position="49"/>
        <end position="291"/>
    </location>
</feature>